<gene>
    <name evidence="1" type="ORF">OWV82_024871</name>
</gene>
<accession>A0ACC1WRR1</accession>
<protein>
    <submittedName>
        <fullName evidence="1">Cytochrome P450</fullName>
    </submittedName>
</protein>
<proteinExistence type="predicted"/>
<sequence length="106" mass="12099">MLFVNLWAILKDPKLWEDPTKFKPERFVGRKNEFCLLPIGSGRRGCPGEGLGLRVVGLVFGTLIQCFQRNRIGDEMVDMSNGARLTLSKVTPFSDLMPLRESRPFW</sequence>
<evidence type="ECO:0000313" key="1">
    <source>
        <dbReference type="EMBL" id="KAJ4701664.1"/>
    </source>
</evidence>
<dbReference type="EMBL" id="CM051407">
    <property type="protein sequence ID" value="KAJ4701664.1"/>
    <property type="molecule type" value="Genomic_DNA"/>
</dbReference>
<dbReference type="Proteomes" id="UP001164539">
    <property type="component" value="Chromosome 14"/>
</dbReference>
<organism evidence="1 2">
    <name type="scientific">Melia azedarach</name>
    <name type="common">Chinaberry tree</name>
    <dbReference type="NCBI Taxonomy" id="155640"/>
    <lineage>
        <taxon>Eukaryota</taxon>
        <taxon>Viridiplantae</taxon>
        <taxon>Streptophyta</taxon>
        <taxon>Embryophyta</taxon>
        <taxon>Tracheophyta</taxon>
        <taxon>Spermatophyta</taxon>
        <taxon>Magnoliopsida</taxon>
        <taxon>eudicotyledons</taxon>
        <taxon>Gunneridae</taxon>
        <taxon>Pentapetalae</taxon>
        <taxon>rosids</taxon>
        <taxon>malvids</taxon>
        <taxon>Sapindales</taxon>
        <taxon>Meliaceae</taxon>
        <taxon>Melia</taxon>
    </lineage>
</organism>
<name>A0ACC1WRR1_MELAZ</name>
<reference evidence="1 2" key="1">
    <citation type="journal article" date="2023" name="Science">
        <title>Complex scaffold remodeling in plant triterpene biosynthesis.</title>
        <authorList>
            <person name="De La Pena R."/>
            <person name="Hodgson H."/>
            <person name="Liu J.C."/>
            <person name="Stephenson M.J."/>
            <person name="Martin A.C."/>
            <person name="Owen C."/>
            <person name="Harkess A."/>
            <person name="Leebens-Mack J."/>
            <person name="Jimenez L.E."/>
            <person name="Osbourn A."/>
            <person name="Sattely E.S."/>
        </authorList>
    </citation>
    <scope>NUCLEOTIDE SEQUENCE [LARGE SCALE GENOMIC DNA]</scope>
    <source>
        <strain evidence="2">cv. JPN11</strain>
        <tissue evidence="1">Leaf</tissue>
    </source>
</reference>
<evidence type="ECO:0000313" key="2">
    <source>
        <dbReference type="Proteomes" id="UP001164539"/>
    </source>
</evidence>
<keyword evidence="2" id="KW-1185">Reference proteome</keyword>
<comment type="caution">
    <text evidence="1">The sequence shown here is derived from an EMBL/GenBank/DDBJ whole genome shotgun (WGS) entry which is preliminary data.</text>
</comment>